<comment type="caution">
    <text evidence="1">The sequence shown here is derived from an EMBL/GenBank/DDBJ whole genome shotgun (WGS) entry which is preliminary data.</text>
</comment>
<proteinExistence type="predicted"/>
<protein>
    <submittedName>
        <fullName evidence="1">Uncharacterized protein</fullName>
    </submittedName>
</protein>
<reference evidence="1" key="1">
    <citation type="submission" date="2020-11" db="EMBL/GenBank/DDBJ databases">
        <title>Sequencing the genomes of 1000 actinobacteria strains.</title>
        <authorList>
            <person name="Klenk H.-P."/>
        </authorList>
    </citation>
    <scope>NUCLEOTIDE SEQUENCE</scope>
    <source>
        <strain evidence="1">DSM 45356</strain>
    </source>
</reference>
<dbReference type="EMBL" id="JADOUF010000001">
    <property type="protein sequence ID" value="MBG6136431.1"/>
    <property type="molecule type" value="Genomic_DNA"/>
</dbReference>
<keyword evidence="2" id="KW-1185">Reference proteome</keyword>
<dbReference type="RefSeq" id="WP_197003409.1">
    <property type="nucleotide sequence ID" value="NZ_BONS01000015.1"/>
</dbReference>
<name>A0A8J7KKA1_9ACTN</name>
<evidence type="ECO:0000313" key="2">
    <source>
        <dbReference type="Proteomes" id="UP000622552"/>
    </source>
</evidence>
<organism evidence="1 2">
    <name type="scientific">Longispora fulva</name>
    <dbReference type="NCBI Taxonomy" id="619741"/>
    <lineage>
        <taxon>Bacteria</taxon>
        <taxon>Bacillati</taxon>
        <taxon>Actinomycetota</taxon>
        <taxon>Actinomycetes</taxon>
        <taxon>Micromonosporales</taxon>
        <taxon>Micromonosporaceae</taxon>
        <taxon>Longispora</taxon>
    </lineage>
</organism>
<sequence length="50" mass="5582">MTATPYVPGVAGVPDSTPKELGCRLRARPRWPRCWLLLRVRRGGSSVVYV</sequence>
<dbReference type="Proteomes" id="UP000622552">
    <property type="component" value="Unassembled WGS sequence"/>
</dbReference>
<gene>
    <name evidence="1" type="ORF">IW245_002625</name>
</gene>
<evidence type="ECO:0000313" key="1">
    <source>
        <dbReference type="EMBL" id="MBG6136431.1"/>
    </source>
</evidence>
<dbReference type="AlphaFoldDB" id="A0A8J7KKA1"/>
<accession>A0A8J7KKA1</accession>